<reference evidence="8" key="1">
    <citation type="submission" date="2020-05" db="UniProtKB">
        <authorList>
            <consortium name="EnsemblMetazoa"/>
        </authorList>
    </citation>
    <scope>IDENTIFICATION</scope>
    <source>
        <strain evidence="8">USDA</strain>
    </source>
</reference>
<dbReference type="SUPFAM" id="SSF54373">
    <property type="entry name" value="FAD-linked reductases, C-terminal domain"/>
    <property type="match status" value="1"/>
</dbReference>
<evidence type="ECO:0000256" key="2">
    <source>
        <dbReference type="ARBA" id="ARBA00010790"/>
    </source>
</evidence>
<dbReference type="PROSITE" id="PS00624">
    <property type="entry name" value="GMC_OXRED_2"/>
    <property type="match status" value="1"/>
</dbReference>
<dbReference type="VEuPathDB" id="VectorBase:SCAU000628"/>
<dbReference type="PIRSF" id="PIRSF000137">
    <property type="entry name" value="Alcohol_oxidase"/>
    <property type="match status" value="1"/>
</dbReference>
<comment type="similarity">
    <text evidence="2">Belongs to the GMC oxidoreductase family.</text>
</comment>
<feature type="domain" description="Glucose-methanol-choline oxidoreductase N-terminal" evidence="7">
    <location>
        <begin position="330"/>
        <end position="344"/>
    </location>
</feature>
<feature type="binding site" evidence="5">
    <location>
        <position position="293"/>
    </location>
    <ligand>
        <name>FAD</name>
        <dbReference type="ChEBI" id="CHEBI:57692"/>
    </ligand>
</feature>
<evidence type="ECO:0000256" key="5">
    <source>
        <dbReference type="PIRSR" id="PIRSR000137-2"/>
    </source>
</evidence>
<dbReference type="Pfam" id="PF00732">
    <property type="entry name" value="GMC_oxred_N"/>
    <property type="match status" value="1"/>
</dbReference>
<feature type="chain" id="PRO_5009325374" description="Glucose-methanol-choline oxidoreductase N-terminal domain-containing protein" evidence="6">
    <location>
        <begin position="27"/>
        <end position="632"/>
    </location>
</feature>
<evidence type="ECO:0000256" key="3">
    <source>
        <dbReference type="ARBA" id="ARBA00022630"/>
    </source>
</evidence>
<dbReference type="InterPro" id="IPR012132">
    <property type="entry name" value="GMC_OxRdtase"/>
</dbReference>
<evidence type="ECO:0000259" key="7">
    <source>
        <dbReference type="PROSITE" id="PS00624"/>
    </source>
</evidence>
<dbReference type="InterPro" id="IPR007867">
    <property type="entry name" value="GMC_OxRtase_C"/>
</dbReference>
<keyword evidence="4 5" id="KW-0274">FAD</keyword>
<keyword evidence="6" id="KW-0732">Signal</keyword>
<dbReference type="InterPro" id="IPR000172">
    <property type="entry name" value="GMC_OxRdtase_N"/>
</dbReference>
<dbReference type="Proteomes" id="UP000095300">
    <property type="component" value="Unassembled WGS sequence"/>
</dbReference>
<keyword evidence="9" id="KW-1185">Reference proteome</keyword>
<dbReference type="KEGG" id="scac:106085766"/>
<name>A0A1I8NNH6_STOCA</name>
<dbReference type="Pfam" id="PF05199">
    <property type="entry name" value="GMC_oxred_C"/>
    <property type="match status" value="1"/>
</dbReference>
<dbReference type="EnsemblMetazoa" id="SCAU000628-RA">
    <property type="protein sequence ID" value="SCAU000628-PA"/>
    <property type="gene ID" value="SCAU000628"/>
</dbReference>
<evidence type="ECO:0000256" key="1">
    <source>
        <dbReference type="ARBA" id="ARBA00001974"/>
    </source>
</evidence>
<protein>
    <recommendedName>
        <fullName evidence="7">Glucose-methanol-choline oxidoreductase N-terminal domain-containing protein</fullName>
    </recommendedName>
</protein>
<dbReference type="GO" id="GO:0016614">
    <property type="term" value="F:oxidoreductase activity, acting on CH-OH group of donors"/>
    <property type="evidence" value="ECO:0007669"/>
    <property type="project" value="InterPro"/>
</dbReference>
<dbReference type="STRING" id="35570.A0A1I8NNH6"/>
<dbReference type="PANTHER" id="PTHR11552">
    <property type="entry name" value="GLUCOSE-METHANOL-CHOLINE GMC OXIDOREDUCTASE"/>
    <property type="match status" value="1"/>
</dbReference>
<dbReference type="GO" id="GO:0050660">
    <property type="term" value="F:flavin adenine dinucleotide binding"/>
    <property type="evidence" value="ECO:0007669"/>
    <property type="project" value="InterPro"/>
</dbReference>
<keyword evidence="3" id="KW-0285">Flavoprotein</keyword>
<proteinExistence type="inferred from homology"/>
<feature type="binding site" evidence="5">
    <location>
        <position position="164"/>
    </location>
    <ligand>
        <name>FAD</name>
        <dbReference type="ChEBI" id="CHEBI:57692"/>
    </ligand>
</feature>
<evidence type="ECO:0000313" key="9">
    <source>
        <dbReference type="Proteomes" id="UP000095300"/>
    </source>
</evidence>
<dbReference type="InterPro" id="IPR036188">
    <property type="entry name" value="FAD/NAD-bd_sf"/>
</dbReference>
<sequence>MLGKLFGRLGLSFALLLALTQSFVSTAPPSRQQSDLVDILIDQLFQNLTAARDELTDPELWPSDYADEIVGGQRPPKIHDYIVVGAGSAGSVVASRLSENPDVSVLVLEAGGDPPSLSEVYMLSALLQNTDYSWNDYAEPNPTSCQAMKEGRCYWPRGKMISGTGGINGNVFLIGRPDDYDEWHSQGNSNWSWQDVYQYFVKATQDESTPDNPKGSLVLNSFQRMENFHVLKDLMAKATMEVELNQTIKSLGYMQDIMATVERGKRMSTGKTYLGKVAKQRKRNLHIMKNAVVRKILFSGNRKAMGVEVLLNNSKILKLQARQEVILSAGTFNSPQILMHSGIGPCDNLKAFSINCLKNLPVGQNLQDHGMMSLSLKFNKNIPEMPESDSLTNTFEYLAFQKGPLASHKNLVGFINSLAAENINRTDLMLVSGISQPQRGSNMFEFLQFRDDLVDKFLQATENHTTLEIQGLLVKPKSRGYLQLKAKEFGKGPIIHNNYASVEEDRQTLLRYVRFVQALQNTEMFRYYGLELIRLPLEDCDAMIYDSDDYWFCYIKYFYVSAWHGVGTCHMGPAEDPSAVVDSHLRVHGFKGLRVIDASIMPNITSANTNGPTIMIAEKGAQMIKDEWGNSI</sequence>
<dbReference type="Gene3D" id="3.30.560.10">
    <property type="entry name" value="Glucose Oxidase, domain 3"/>
    <property type="match status" value="1"/>
</dbReference>
<gene>
    <name evidence="8" type="primary">106085766</name>
</gene>
<evidence type="ECO:0000256" key="6">
    <source>
        <dbReference type="SAM" id="SignalP"/>
    </source>
</evidence>
<evidence type="ECO:0000256" key="4">
    <source>
        <dbReference type="ARBA" id="ARBA00022827"/>
    </source>
</evidence>
<feature type="signal peptide" evidence="6">
    <location>
        <begin position="1"/>
        <end position="26"/>
    </location>
</feature>
<dbReference type="OrthoDB" id="269227at2759"/>
<evidence type="ECO:0000313" key="8">
    <source>
        <dbReference type="EnsemblMetazoa" id="SCAU000628-PA"/>
    </source>
</evidence>
<feature type="binding site" evidence="5">
    <location>
        <begin position="168"/>
        <end position="171"/>
    </location>
    <ligand>
        <name>FAD</name>
        <dbReference type="ChEBI" id="CHEBI:57692"/>
    </ligand>
</feature>
<dbReference type="SUPFAM" id="SSF51905">
    <property type="entry name" value="FAD/NAD(P)-binding domain"/>
    <property type="match status" value="1"/>
</dbReference>
<organism evidence="8 9">
    <name type="scientific">Stomoxys calcitrans</name>
    <name type="common">Stable fly</name>
    <name type="synonym">Conops calcitrans</name>
    <dbReference type="NCBI Taxonomy" id="35570"/>
    <lineage>
        <taxon>Eukaryota</taxon>
        <taxon>Metazoa</taxon>
        <taxon>Ecdysozoa</taxon>
        <taxon>Arthropoda</taxon>
        <taxon>Hexapoda</taxon>
        <taxon>Insecta</taxon>
        <taxon>Pterygota</taxon>
        <taxon>Neoptera</taxon>
        <taxon>Endopterygota</taxon>
        <taxon>Diptera</taxon>
        <taxon>Brachycera</taxon>
        <taxon>Muscomorpha</taxon>
        <taxon>Muscoidea</taxon>
        <taxon>Muscidae</taxon>
        <taxon>Stomoxys</taxon>
    </lineage>
</organism>
<dbReference type="AlphaFoldDB" id="A0A1I8NNH6"/>
<dbReference type="PANTHER" id="PTHR11552:SF147">
    <property type="entry name" value="CHOLINE DEHYDROGENASE, MITOCHONDRIAL"/>
    <property type="match status" value="1"/>
</dbReference>
<feature type="binding site" evidence="5">
    <location>
        <begin position="563"/>
        <end position="564"/>
    </location>
    <ligand>
        <name>FAD</name>
        <dbReference type="ChEBI" id="CHEBI:57692"/>
    </ligand>
</feature>
<comment type="cofactor">
    <cofactor evidence="1 5">
        <name>FAD</name>
        <dbReference type="ChEBI" id="CHEBI:57692"/>
    </cofactor>
</comment>
<dbReference type="Gene3D" id="3.50.50.60">
    <property type="entry name" value="FAD/NAD(P)-binding domain"/>
    <property type="match status" value="1"/>
</dbReference>
<accession>A0A1I8NNH6</accession>